<evidence type="ECO:0000313" key="3">
    <source>
        <dbReference type="Proteomes" id="UP001516023"/>
    </source>
</evidence>
<feature type="signal peptide" evidence="1">
    <location>
        <begin position="1"/>
        <end position="24"/>
    </location>
</feature>
<keyword evidence="1" id="KW-0732">Signal</keyword>
<dbReference type="Proteomes" id="UP001516023">
    <property type="component" value="Unassembled WGS sequence"/>
</dbReference>
<dbReference type="SUPFAM" id="SSF53448">
    <property type="entry name" value="Nucleotide-diphospho-sugar transferases"/>
    <property type="match status" value="1"/>
</dbReference>
<dbReference type="InterPro" id="IPR050587">
    <property type="entry name" value="GNT1/Glycosyltrans_8"/>
</dbReference>
<proteinExistence type="predicted"/>
<evidence type="ECO:0000313" key="2">
    <source>
        <dbReference type="EMBL" id="KAL3803367.1"/>
    </source>
</evidence>
<gene>
    <name evidence="2" type="ORF">HJC23_009331</name>
</gene>
<dbReference type="PANTHER" id="PTHR11183">
    <property type="entry name" value="GLYCOGENIN SUBFAMILY MEMBER"/>
    <property type="match status" value="1"/>
</dbReference>
<comment type="caution">
    <text evidence="2">The sequence shown here is derived from an EMBL/GenBank/DDBJ whole genome shotgun (WGS) entry which is preliminary data.</text>
</comment>
<organism evidence="2 3">
    <name type="scientific">Cyclotella cryptica</name>
    <dbReference type="NCBI Taxonomy" id="29204"/>
    <lineage>
        <taxon>Eukaryota</taxon>
        <taxon>Sar</taxon>
        <taxon>Stramenopiles</taxon>
        <taxon>Ochrophyta</taxon>
        <taxon>Bacillariophyta</taxon>
        <taxon>Coscinodiscophyceae</taxon>
        <taxon>Thalassiosirophycidae</taxon>
        <taxon>Stephanodiscales</taxon>
        <taxon>Stephanodiscaceae</taxon>
        <taxon>Cyclotella</taxon>
    </lineage>
</organism>
<evidence type="ECO:0000256" key="1">
    <source>
        <dbReference type="SAM" id="SignalP"/>
    </source>
</evidence>
<reference evidence="2 3" key="1">
    <citation type="journal article" date="2020" name="G3 (Bethesda)">
        <title>Improved Reference Genome for Cyclotella cryptica CCMP332, a Model for Cell Wall Morphogenesis, Salinity Adaptation, and Lipid Production in Diatoms (Bacillariophyta).</title>
        <authorList>
            <person name="Roberts W.R."/>
            <person name="Downey K.M."/>
            <person name="Ruck E.C."/>
            <person name="Traller J.C."/>
            <person name="Alverson A.J."/>
        </authorList>
    </citation>
    <scope>NUCLEOTIDE SEQUENCE [LARGE SCALE GENOMIC DNA]</scope>
    <source>
        <strain evidence="2 3">CCMP332</strain>
    </source>
</reference>
<evidence type="ECO:0008006" key="4">
    <source>
        <dbReference type="Google" id="ProtNLM"/>
    </source>
</evidence>
<dbReference type="EMBL" id="JABMIG020000014">
    <property type="protein sequence ID" value="KAL3803367.1"/>
    <property type="molecule type" value="Genomic_DNA"/>
</dbReference>
<dbReference type="AlphaFoldDB" id="A0ABD3QSE5"/>
<keyword evidence="3" id="KW-1185">Reference proteome</keyword>
<sequence length="515" mass="58034">MGQGKNRRQLTIALTSIFITLVLLQDVTRPELASESHSPSSSRAIATAAYAVSITKCGPNMKLVLDAAAVLKRSIELNSWPIHPTSRYAAEFYAFTLKPENDSDPALVDSCYQLLTLAGWTVLPQDPPVHLGLIQEPEGSILRSQIAGDGCCGHNELIKLSAYKLTNYEFALHLDLDTLVIHPLDELFNVMHFGPDTEEGKNARLHLEDVVAPTYLNRRMTGNPSKSGNMSTSELLRNITVDAFFTKDYNMIVPGKHEQRVGLQGGFLLVRPSLTTYGHLISLVYSGEFYSGFGAKESGWFKSGYGKHIWGSMTIQGLMAYYFDVEQLNHSVELNRCRYNNVADNSRVSTFSSNPKYPRGTLLPFVRNASKSDLNYHDTKCRDGRDECDDTNCQRFPLQKARVLHYTYCKSPWVCNPCDFLQTYKEPTCYSMTREWFRVRSTIPGEENQDLDKVRGGDDGPVSHIDENGEVTVTQGNCYKEFYLGFCLDKGEYQPIKPHHLFIKNDNRSVTDLQK</sequence>
<dbReference type="InterPro" id="IPR029044">
    <property type="entry name" value="Nucleotide-diphossugar_trans"/>
</dbReference>
<protein>
    <recommendedName>
        <fullName evidence="4">Hexosyltransferase</fullName>
    </recommendedName>
</protein>
<accession>A0ABD3QSE5</accession>
<dbReference type="Gene3D" id="3.90.550.10">
    <property type="entry name" value="Spore Coat Polysaccharide Biosynthesis Protein SpsA, Chain A"/>
    <property type="match status" value="1"/>
</dbReference>
<name>A0ABD3QSE5_9STRA</name>
<feature type="chain" id="PRO_5044752555" description="Hexosyltransferase" evidence="1">
    <location>
        <begin position="25"/>
        <end position="515"/>
    </location>
</feature>